<feature type="transmembrane region" description="Helical" evidence="1">
    <location>
        <begin position="108"/>
        <end position="130"/>
    </location>
</feature>
<proteinExistence type="predicted"/>
<evidence type="ECO:0000313" key="3">
    <source>
        <dbReference type="EMBL" id="TPX17497.1"/>
    </source>
</evidence>
<sequence length="251" mass="27590">MLRSMPSQRSWVVALTWTQLMMPPGALSAPVDDTRPPDTQEAIQLVERGHYIAMPQAVRVLSLLIVVLSSSICFAALIVLTIYASAFAFVLSSTLLEFGYPLDQDAVACGAATILCLSAYIVVKVVYFLFLIDRVHIVRGAVGSRLKSRLYMFNVTVVIGKAMPKRHRNSRQQSAHFVAREAHLTHEIISRIGKIDRGMCLIGLEPVVMIPEIAFDVAANIHSSPPSLLPKHGPPFSYSRLNPPNNPYGLA</sequence>
<evidence type="ECO:0000256" key="1">
    <source>
        <dbReference type="SAM" id="Phobius"/>
    </source>
</evidence>
<dbReference type="EMBL" id="SKBQ01000013">
    <property type="protein sequence ID" value="TPX17497.1"/>
    <property type="molecule type" value="Genomic_DNA"/>
</dbReference>
<keyword evidence="1" id="KW-1133">Transmembrane helix</keyword>
<evidence type="ECO:0000256" key="2">
    <source>
        <dbReference type="SAM" id="SignalP"/>
    </source>
</evidence>
<name>A0A507BC68_9PEZI</name>
<protein>
    <submittedName>
        <fullName evidence="3">Uncharacterized protein</fullName>
    </submittedName>
</protein>
<dbReference type="PANTHER" id="PTHR38848:SF3">
    <property type="entry name" value="G-PROTEIN COUPLED RECEPTORS FAMILY 3 PROFILE DOMAIN-CONTAINING PROTEIN"/>
    <property type="match status" value="1"/>
</dbReference>
<dbReference type="PANTHER" id="PTHR38848">
    <property type="entry name" value="G-PROTEIN COUPLED RECEPTORS FAMILY 3 PROFILE DOMAIN-CONTAINING PROTEIN"/>
    <property type="match status" value="1"/>
</dbReference>
<evidence type="ECO:0000313" key="4">
    <source>
        <dbReference type="Proteomes" id="UP000319257"/>
    </source>
</evidence>
<keyword evidence="1" id="KW-0812">Transmembrane</keyword>
<feature type="signal peptide" evidence="2">
    <location>
        <begin position="1"/>
        <end position="28"/>
    </location>
</feature>
<dbReference type="GeneID" id="41970587"/>
<keyword evidence="4" id="KW-1185">Reference proteome</keyword>
<dbReference type="Proteomes" id="UP000319257">
    <property type="component" value="Unassembled WGS sequence"/>
</dbReference>
<dbReference type="AlphaFoldDB" id="A0A507BC68"/>
<dbReference type="OrthoDB" id="3210850at2759"/>
<organism evidence="3 4">
    <name type="scientific">Thyridium curvatum</name>
    <dbReference type="NCBI Taxonomy" id="1093900"/>
    <lineage>
        <taxon>Eukaryota</taxon>
        <taxon>Fungi</taxon>
        <taxon>Dikarya</taxon>
        <taxon>Ascomycota</taxon>
        <taxon>Pezizomycotina</taxon>
        <taxon>Sordariomycetes</taxon>
        <taxon>Sordariomycetidae</taxon>
        <taxon>Thyridiales</taxon>
        <taxon>Thyridiaceae</taxon>
        <taxon>Thyridium</taxon>
    </lineage>
</organism>
<accession>A0A507BC68</accession>
<dbReference type="RefSeq" id="XP_030999208.1">
    <property type="nucleotide sequence ID" value="XM_031137408.1"/>
</dbReference>
<reference evidence="3 4" key="1">
    <citation type="submission" date="2019-06" db="EMBL/GenBank/DDBJ databases">
        <title>Draft genome sequence of the filamentous fungus Phialemoniopsis curvata isolated from diesel fuel.</title>
        <authorList>
            <person name="Varaljay V.A."/>
            <person name="Lyon W.J."/>
            <person name="Crouch A.L."/>
            <person name="Drake C.E."/>
            <person name="Hollomon J.M."/>
            <person name="Nadeau L.J."/>
            <person name="Nunn H.S."/>
            <person name="Stevenson B.S."/>
            <person name="Bojanowski C.L."/>
            <person name="Crookes-Goodson W.J."/>
        </authorList>
    </citation>
    <scope>NUCLEOTIDE SEQUENCE [LARGE SCALE GENOMIC DNA]</scope>
    <source>
        <strain evidence="3 4">D216</strain>
    </source>
</reference>
<comment type="caution">
    <text evidence="3">The sequence shown here is derived from an EMBL/GenBank/DDBJ whole genome shotgun (WGS) entry which is preliminary data.</text>
</comment>
<keyword evidence="2" id="KW-0732">Signal</keyword>
<keyword evidence="1" id="KW-0472">Membrane</keyword>
<gene>
    <name evidence="3" type="ORF">E0L32_003140</name>
</gene>
<dbReference type="InParanoid" id="A0A507BC68"/>
<feature type="transmembrane region" description="Helical" evidence="1">
    <location>
        <begin position="63"/>
        <end position="96"/>
    </location>
</feature>
<feature type="chain" id="PRO_5021318579" evidence="2">
    <location>
        <begin position="29"/>
        <end position="251"/>
    </location>
</feature>